<organism evidence="2 3">
    <name type="scientific">Solanum commersonii</name>
    <name type="common">Commerson's wild potato</name>
    <name type="synonym">Commerson's nightshade</name>
    <dbReference type="NCBI Taxonomy" id="4109"/>
    <lineage>
        <taxon>Eukaryota</taxon>
        <taxon>Viridiplantae</taxon>
        <taxon>Streptophyta</taxon>
        <taxon>Embryophyta</taxon>
        <taxon>Tracheophyta</taxon>
        <taxon>Spermatophyta</taxon>
        <taxon>Magnoliopsida</taxon>
        <taxon>eudicotyledons</taxon>
        <taxon>Gunneridae</taxon>
        <taxon>Pentapetalae</taxon>
        <taxon>asterids</taxon>
        <taxon>lamiids</taxon>
        <taxon>Solanales</taxon>
        <taxon>Solanaceae</taxon>
        <taxon>Solanoideae</taxon>
        <taxon>Solaneae</taxon>
        <taxon>Solanum</taxon>
    </lineage>
</organism>
<evidence type="ECO:0000313" key="3">
    <source>
        <dbReference type="Proteomes" id="UP000824120"/>
    </source>
</evidence>
<accession>A0A9J5XKY1</accession>
<dbReference type="EMBL" id="JACXVP010000008">
    <property type="protein sequence ID" value="KAG5588931.1"/>
    <property type="molecule type" value="Genomic_DNA"/>
</dbReference>
<name>A0A9J5XKY1_SOLCO</name>
<comment type="caution">
    <text evidence="2">The sequence shown here is derived from an EMBL/GenBank/DDBJ whole genome shotgun (WGS) entry which is preliminary data.</text>
</comment>
<feature type="region of interest" description="Disordered" evidence="1">
    <location>
        <begin position="42"/>
        <end position="87"/>
    </location>
</feature>
<dbReference type="AlphaFoldDB" id="A0A9J5XKY1"/>
<reference evidence="2 3" key="1">
    <citation type="submission" date="2020-09" db="EMBL/GenBank/DDBJ databases">
        <title>De no assembly of potato wild relative species, Solanum commersonii.</title>
        <authorList>
            <person name="Cho K."/>
        </authorList>
    </citation>
    <scope>NUCLEOTIDE SEQUENCE [LARGE SCALE GENOMIC DNA]</scope>
    <source>
        <strain evidence="2">LZ3.2</strain>
        <tissue evidence="2">Leaf</tissue>
    </source>
</reference>
<feature type="compositionally biased region" description="Basic and acidic residues" evidence="1">
    <location>
        <begin position="44"/>
        <end position="64"/>
    </location>
</feature>
<keyword evidence="3" id="KW-1185">Reference proteome</keyword>
<feature type="compositionally biased region" description="Gly residues" evidence="1">
    <location>
        <begin position="65"/>
        <end position="76"/>
    </location>
</feature>
<evidence type="ECO:0000313" key="2">
    <source>
        <dbReference type="EMBL" id="KAG5588931.1"/>
    </source>
</evidence>
<dbReference type="Proteomes" id="UP000824120">
    <property type="component" value="Chromosome 8"/>
</dbReference>
<gene>
    <name evidence="2" type="ORF">H5410_039445</name>
</gene>
<evidence type="ECO:0000256" key="1">
    <source>
        <dbReference type="SAM" id="MobiDB-lite"/>
    </source>
</evidence>
<sequence>MNKPLGHKPDSPLPPCVSATVTASTGAHMRLSVKYIQRIGGAKSENKSEKGVEVEVGGGKEDGRSSGGGGAVGVGMDGVEKTPGLLG</sequence>
<protein>
    <submittedName>
        <fullName evidence="2">Uncharacterized protein</fullName>
    </submittedName>
</protein>
<proteinExistence type="predicted"/>